<organism evidence="3 4">
    <name type="scientific">Echria macrotheca</name>
    <dbReference type="NCBI Taxonomy" id="438768"/>
    <lineage>
        <taxon>Eukaryota</taxon>
        <taxon>Fungi</taxon>
        <taxon>Dikarya</taxon>
        <taxon>Ascomycota</taxon>
        <taxon>Pezizomycotina</taxon>
        <taxon>Sordariomycetes</taxon>
        <taxon>Sordariomycetidae</taxon>
        <taxon>Sordariales</taxon>
        <taxon>Schizotheciaceae</taxon>
        <taxon>Echria</taxon>
    </lineage>
</organism>
<reference evidence="3" key="1">
    <citation type="submission" date="2023-06" db="EMBL/GenBank/DDBJ databases">
        <title>Genome-scale phylogeny and comparative genomics of the fungal order Sordariales.</title>
        <authorList>
            <consortium name="Lawrence Berkeley National Laboratory"/>
            <person name="Hensen N."/>
            <person name="Bonometti L."/>
            <person name="Westerberg I."/>
            <person name="Brannstrom I.O."/>
            <person name="Guillou S."/>
            <person name="Cros-Aarteil S."/>
            <person name="Calhoun S."/>
            <person name="Haridas S."/>
            <person name="Kuo A."/>
            <person name="Mondo S."/>
            <person name="Pangilinan J."/>
            <person name="Riley R."/>
            <person name="Labutti K."/>
            <person name="Andreopoulos B."/>
            <person name="Lipzen A."/>
            <person name="Chen C."/>
            <person name="Yanf M."/>
            <person name="Daum C."/>
            <person name="Ng V."/>
            <person name="Clum A."/>
            <person name="Steindorff A."/>
            <person name="Ohm R."/>
            <person name="Martin F."/>
            <person name="Silar P."/>
            <person name="Natvig D."/>
            <person name="Lalanne C."/>
            <person name="Gautier V."/>
            <person name="Ament-Velasquez S.L."/>
            <person name="Kruys A."/>
            <person name="Hutchinson M.I."/>
            <person name="Powell A.J."/>
            <person name="Barry K."/>
            <person name="Miller A.N."/>
            <person name="Grigoriev I.V."/>
            <person name="Debuchy R."/>
            <person name="Gladieux P."/>
            <person name="Thoren M.H."/>
            <person name="Johannesson H."/>
        </authorList>
    </citation>
    <scope>NUCLEOTIDE SEQUENCE</scope>
    <source>
        <strain evidence="3">PSN4</strain>
    </source>
</reference>
<keyword evidence="2" id="KW-0732">Signal</keyword>
<evidence type="ECO:0000256" key="2">
    <source>
        <dbReference type="SAM" id="SignalP"/>
    </source>
</evidence>
<evidence type="ECO:0000313" key="4">
    <source>
        <dbReference type="Proteomes" id="UP001239445"/>
    </source>
</evidence>
<dbReference type="EMBL" id="MU839831">
    <property type="protein sequence ID" value="KAK1756736.1"/>
    <property type="molecule type" value="Genomic_DNA"/>
</dbReference>
<protein>
    <recommendedName>
        <fullName evidence="5">Secreted protein</fullName>
    </recommendedName>
</protein>
<evidence type="ECO:0008006" key="5">
    <source>
        <dbReference type="Google" id="ProtNLM"/>
    </source>
</evidence>
<feature type="compositionally biased region" description="Acidic residues" evidence="1">
    <location>
        <begin position="70"/>
        <end position="88"/>
    </location>
</feature>
<name>A0AAJ0BEE6_9PEZI</name>
<accession>A0AAJ0BEE6</accession>
<sequence>MLAIRMTLLLSLLAGFIILALASPMPDLALPPRRVEECDDMESSGGCPHKDSGYDTDCESPESDGLHNEEDSDPDDLDNSDESGEPDELDEHKILCLTLYWMPRRGFYGPKERDYILTSDQDRYHNQDRHRFRNQDRCHHQDQYRHDWAVCWNHTPDMWPSPVHETEMEIPERLL</sequence>
<dbReference type="Proteomes" id="UP001239445">
    <property type="component" value="Unassembled WGS sequence"/>
</dbReference>
<comment type="caution">
    <text evidence="3">The sequence shown here is derived from an EMBL/GenBank/DDBJ whole genome shotgun (WGS) entry which is preliminary data.</text>
</comment>
<keyword evidence="4" id="KW-1185">Reference proteome</keyword>
<evidence type="ECO:0000313" key="3">
    <source>
        <dbReference type="EMBL" id="KAK1756736.1"/>
    </source>
</evidence>
<gene>
    <name evidence="3" type="ORF">QBC47DRAFT_359238</name>
</gene>
<evidence type="ECO:0000256" key="1">
    <source>
        <dbReference type="SAM" id="MobiDB-lite"/>
    </source>
</evidence>
<feature type="region of interest" description="Disordered" evidence="1">
    <location>
        <begin position="36"/>
        <end position="88"/>
    </location>
</feature>
<dbReference type="AlphaFoldDB" id="A0AAJ0BEE6"/>
<feature type="chain" id="PRO_5042609275" description="Secreted protein" evidence="2">
    <location>
        <begin position="23"/>
        <end position="175"/>
    </location>
</feature>
<feature type="signal peptide" evidence="2">
    <location>
        <begin position="1"/>
        <end position="22"/>
    </location>
</feature>
<proteinExistence type="predicted"/>